<protein>
    <submittedName>
        <fullName evidence="1">Uncharacterized protein</fullName>
    </submittedName>
</protein>
<organism evidence="1 2">
    <name type="scientific">Bauhinia variegata</name>
    <name type="common">Purple orchid tree</name>
    <name type="synonym">Phanera variegata</name>
    <dbReference type="NCBI Taxonomy" id="167791"/>
    <lineage>
        <taxon>Eukaryota</taxon>
        <taxon>Viridiplantae</taxon>
        <taxon>Streptophyta</taxon>
        <taxon>Embryophyta</taxon>
        <taxon>Tracheophyta</taxon>
        <taxon>Spermatophyta</taxon>
        <taxon>Magnoliopsida</taxon>
        <taxon>eudicotyledons</taxon>
        <taxon>Gunneridae</taxon>
        <taxon>Pentapetalae</taxon>
        <taxon>rosids</taxon>
        <taxon>fabids</taxon>
        <taxon>Fabales</taxon>
        <taxon>Fabaceae</taxon>
        <taxon>Cercidoideae</taxon>
        <taxon>Cercideae</taxon>
        <taxon>Bauhiniinae</taxon>
        <taxon>Bauhinia</taxon>
    </lineage>
</organism>
<gene>
    <name evidence="1" type="ORF">L6164_005147</name>
</gene>
<dbReference type="Proteomes" id="UP000828941">
    <property type="component" value="Chromosome 3"/>
</dbReference>
<dbReference type="EMBL" id="CM039428">
    <property type="protein sequence ID" value="KAI4350719.1"/>
    <property type="molecule type" value="Genomic_DNA"/>
</dbReference>
<name>A0ACB9PSA2_BAUVA</name>
<evidence type="ECO:0000313" key="1">
    <source>
        <dbReference type="EMBL" id="KAI4350719.1"/>
    </source>
</evidence>
<accession>A0ACB9PSA2</accession>
<comment type="caution">
    <text evidence="1">The sequence shown here is derived from an EMBL/GenBank/DDBJ whole genome shotgun (WGS) entry which is preliminary data.</text>
</comment>
<reference evidence="1 2" key="1">
    <citation type="journal article" date="2022" name="DNA Res.">
        <title>Chromosomal-level genome assembly of the orchid tree Bauhinia variegata (Leguminosae; Cercidoideae) supports the allotetraploid origin hypothesis of Bauhinia.</title>
        <authorList>
            <person name="Zhong Y."/>
            <person name="Chen Y."/>
            <person name="Zheng D."/>
            <person name="Pang J."/>
            <person name="Liu Y."/>
            <person name="Luo S."/>
            <person name="Meng S."/>
            <person name="Qian L."/>
            <person name="Wei D."/>
            <person name="Dai S."/>
            <person name="Zhou R."/>
        </authorList>
    </citation>
    <scope>NUCLEOTIDE SEQUENCE [LARGE SCALE GENOMIC DNA]</scope>
    <source>
        <strain evidence="1">BV-YZ2020</strain>
    </source>
</reference>
<sequence length="128" mass="14126">MVNEGEDGNDKVMLLDGVLETMPVFAKTVVAPLDRVKILFRTRRAEFQTTGLLGSVKRIAKTEGLWGFCRGNGASVARIIPYAALHCNLLIMASDNAELKGTVIAKTQGWKALFSGLSINYIRVRYYC</sequence>
<evidence type="ECO:0000313" key="2">
    <source>
        <dbReference type="Proteomes" id="UP000828941"/>
    </source>
</evidence>
<proteinExistence type="predicted"/>
<keyword evidence="2" id="KW-1185">Reference proteome</keyword>